<keyword evidence="8" id="KW-1185">Reference proteome</keyword>
<dbReference type="Gene3D" id="6.20.330.10">
    <property type="match status" value="1"/>
</dbReference>
<dbReference type="Gene3D" id="3.90.226.10">
    <property type="entry name" value="2-enoyl-CoA Hydratase, Chain A, domain 1"/>
    <property type="match status" value="1"/>
</dbReference>
<evidence type="ECO:0000259" key="5">
    <source>
        <dbReference type="Pfam" id="PF01343"/>
    </source>
</evidence>
<reference evidence="6 8" key="1">
    <citation type="journal article" date="2016" name="Genome Announc.">
        <title>Draft Genome Sequence of Criibacterium bergeronii gen. nov., sp. nov., Strain CCRI-22567T, Isolated from a Vaginal Sample from a Woman with Bacterial Vaginosis.</title>
        <authorList>
            <person name="Maheux A.F."/>
            <person name="Berube E."/>
            <person name="Boudreau D.K."/>
            <person name="Raymond F."/>
            <person name="Corbeil J."/>
            <person name="Roy P.H."/>
            <person name="Boissinot M."/>
            <person name="Omar R.F."/>
        </authorList>
    </citation>
    <scope>NUCLEOTIDE SEQUENCE [LARGE SCALE GENOMIC DNA]</scope>
    <source>
        <strain evidence="6 8">CCRI-22567</strain>
    </source>
</reference>
<evidence type="ECO:0000313" key="6">
    <source>
        <dbReference type="EMBL" id="RDY22208.1"/>
    </source>
</evidence>
<dbReference type="EMBL" id="MBEW02000001">
    <property type="protein sequence ID" value="RDY22208.1"/>
    <property type="molecule type" value="Genomic_DNA"/>
</dbReference>
<dbReference type="PANTHER" id="PTHR42987:SF7">
    <property type="entry name" value="SIGNAL PEPTIDE PEPTIDASE SPPA-RELATED"/>
    <property type="match status" value="1"/>
</dbReference>
<dbReference type="EMBL" id="VJXW01000001">
    <property type="protein sequence ID" value="TRW28710.1"/>
    <property type="molecule type" value="Genomic_DNA"/>
</dbReference>
<dbReference type="RefSeq" id="WP_068911543.1">
    <property type="nucleotide sequence ID" value="NZ_MBEW02000001.1"/>
</dbReference>
<dbReference type="PANTHER" id="PTHR42987">
    <property type="entry name" value="PEPTIDASE S49"/>
    <property type="match status" value="1"/>
</dbReference>
<keyword evidence="2" id="KW-0645">Protease</keyword>
<dbReference type="CDD" id="cd07023">
    <property type="entry name" value="S49_Sppa_N_C"/>
    <property type="match status" value="1"/>
</dbReference>
<dbReference type="GO" id="GO:0006508">
    <property type="term" value="P:proteolysis"/>
    <property type="evidence" value="ECO:0007669"/>
    <property type="project" value="UniProtKB-KW"/>
</dbReference>
<keyword evidence="3" id="KW-0378">Hydrolase</keyword>
<dbReference type="InterPro" id="IPR002142">
    <property type="entry name" value="Peptidase_S49"/>
</dbReference>
<protein>
    <submittedName>
        <fullName evidence="6">Signal peptide peptidase SppA</fullName>
    </submittedName>
</protein>
<evidence type="ECO:0000256" key="1">
    <source>
        <dbReference type="ARBA" id="ARBA00008683"/>
    </source>
</evidence>
<dbReference type="STRING" id="1871336.BBG48_00670"/>
<dbReference type="Proteomes" id="UP000093352">
    <property type="component" value="Unassembled WGS sequence"/>
</dbReference>
<evidence type="ECO:0000313" key="7">
    <source>
        <dbReference type="EMBL" id="TRW28710.1"/>
    </source>
</evidence>
<evidence type="ECO:0000313" key="9">
    <source>
        <dbReference type="Proteomes" id="UP000319424"/>
    </source>
</evidence>
<sequence length="327" mass="36048">MNAKRIVAIVIAVIVLFISLAVSAFKLSIKANEWTSLTSFDSANYGKEKVIEQGDDFSKIVVIDITGVIQAGRYQNEIMDSLEKVRNDEDVKGVILKIDSPGGGVYESAQISDKIKQIKSEKNIPFYASMGATCASGGYYIAANCDKIYASNETLTGSIGVIMSSLNLSGLFEKYGIKEDVIKSGTYKDIGSTSRQMTQSERQILQQMVDSSYAEFVKVVADGRKLSQDYVRSIADGRVYDGRQALEKKLIDKIGYYETTLEDIKKDNKLENSAVVNYNYRDSFNDLAQLFSGMAQNISKGSIQKDLESVKDATATPARPMYLYGGK</sequence>
<dbReference type="InterPro" id="IPR029045">
    <property type="entry name" value="ClpP/crotonase-like_dom_sf"/>
</dbReference>
<comment type="caution">
    <text evidence="6">The sequence shown here is derived from an EMBL/GenBank/DDBJ whole genome shotgun (WGS) entry which is preliminary data.</text>
</comment>
<dbReference type="SUPFAM" id="SSF52096">
    <property type="entry name" value="ClpP/crotonase"/>
    <property type="match status" value="1"/>
</dbReference>
<reference evidence="6" key="2">
    <citation type="submission" date="2018-07" db="EMBL/GenBank/DDBJ databases">
        <authorList>
            <person name="Quirk P.G."/>
            <person name="Krulwich T.A."/>
        </authorList>
    </citation>
    <scope>NUCLEOTIDE SEQUENCE</scope>
    <source>
        <strain evidence="6">CCRI-22567</strain>
    </source>
</reference>
<dbReference type="NCBIfam" id="TIGR00706">
    <property type="entry name" value="SppA_dom"/>
    <property type="match status" value="1"/>
</dbReference>
<proteinExistence type="inferred from homology"/>
<gene>
    <name evidence="6" type="primary">sppA</name>
    <name evidence="6" type="ORF">BBG48_000375</name>
    <name evidence="7" type="ORF">FL857_01090</name>
</gene>
<dbReference type="AlphaFoldDB" id="A0A371INZ4"/>
<name>A0A371INZ4_9FIRM</name>
<dbReference type="InterPro" id="IPR047272">
    <property type="entry name" value="S49_SppA_C"/>
</dbReference>
<dbReference type="Pfam" id="PF01343">
    <property type="entry name" value="Peptidase_S49"/>
    <property type="match status" value="1"/>
</dbReference>
<organism evidence="6 8">
    <name type="scientific">Criibacterium bergeronii</name>
    <dbReference type="NCBI Taxonomy" id="1871336"/>
    <lineage>
        <taxon>Bacteria</taxon>
        <taxon>Bacillati</taxon>
        <taxon>Bacillota</taxon>
        <taxon>Clostridia</taxon>
        <taxon>Peptostreptococcales</taxon>
        <taxon>Filifactoraceae</taxon>
        <taxon>Criibacterium</taxon>
    </lineage>
</organism>
<dbReference type="OrthoDB" id="9764363at2"/>
<dbReference type="Proteomes" id="UP000319424">
    <property type="component" value="Unassembled WGS sequence"/>
</dbReference>
<evidence type="ECO:0000256" key="2">
    <source>
        <dbReference type="ARBA" id="ARBA00022670"/>
    </source>
</evidence>
<dbReference type="InterPro" id="IPR004635">
    <property type="entry name" value="Pept_S49_SppA"/>
</dbReference>
<evidence type="ECO:0000313" key="8">
    <source>
        <dbReference type="Proteomes" id="UP000093352"/>
    </source>
</evidence>
<comment type="similarity">
    <text evidence="1">Belongs to the peptidase S49 family.</text>
</comment>
<reference evidence="7 9" key="3">
    <citation type="submission" date="2019-07" db="EMBL/GenBank/DDBJ databases">
        <title>Criibacterium bergeronii gen. nov., sp. nov. isolated from human clinical samples.</title>
        <authorList>
            <person name="Maheux A.F."/>
            <person name="Boudreau D.K."/>
            <person name="Berube E."/>
            <person name="Brodeur S."/>
            <person name="Bernard K.A."/>
            <person name="Abed J.Y."/>
            <person name="Ducrey E."/>
            <person name="Guay E.F."/>
            <person name="Raymond F."/>
            <person name="Corbeil J."/>
            <person name="Domingo M.-C."/>
            <person name="Roy P.H."/>
            <person name="Boissinot M."/>
            <person name="Tocheva E.I."/>
            <person name="Omar R.F."/>
        </authorList>
    </citation>
    <scope>NUCLEOTIDE SEQUENCE [LARGE SCALE GENOMIC DNA]</scope>
    <source>
        <strain evidence="7 9">CCRI-24246</strain>
    </source>
</reference>
<evidence type="ECO:0000256" key="4">
    <source>
        <dbReference type="ARBA" id="ARBA00022825"/>
    </source>
</evidence>
<feature type="domain" description="Peptidase S49" evidence="5">
    <location>
        <begin position="120"/>
        <end position="270"/>
    </location>
</feature>
<evidence type="ECO:0000256" key="3">
    <source>
        <dbReference type="ARBA" id="ARBA00022801"/>
    </source>
</evidence>
<keyword evidence="4" id="KW-0720">Serine protease</keyword>
<dbReference type="GO" id="GO:0008236">
    <property type="term" value="F:serine-type peptidase activity"/>
    <property type="evidence" value="ECO:0007669"/>
    <property type="project" value="UniProtKB-KW"/>
</dbReference>
<accession>A0A371INZ4</accession>